<evidence type="ECO:0000256" key="1">
    <source>
        <dbReference type="SAM" id="MobiDB-lite"/>
    </source>
</evidence>
<dbReference type="PANTHER" id="PTHR37490">
    <property type="entry name" value="EXPRESSED PROTEIN"/>
    <property type="match status" value="1"/>
</dbReference>
<name>A0A2I2GH05_9EURO</name>
<evidence type="ECO:0000313" key="3">
    <source>
        <dbReference type="Proteomes" id="UP000234275"/>
    </source>
</evidence>
<dbReference type="VEuPathDB" id="FungiDB:P170DRAFT_472067"/>
<accession>A0A2I2GH05</accession>
<dbReference type="RefSeq" id="XP_024707463.1">
    <property type="nucleotide sequence ID" value="XM_024852906.1"/>
</dbReference>
<comment type="caution">
    <text evidence="2">The sequence shown here is derived from an EMBL/GenBank/DDBJ whole genome shotgun (WGS) entry which is preliminary data.</text>
</comment>
<feature type="region of interest" description="Disordered" evidence="1">
    <location>
        <begin position="40"/>
        <end position="76"/>
    </location>
</feature>
<evidence type="ECO:0000313" key="2">
    <source>
        <dbReference type="EMBL" id="PLB52161.1"/>
    </source>
</evidence>
<keyword evidence="3" id="KW-1185">Reference proteome</keyword>
<gene>
    <name evidence="2" type="ORF">P170DRAFT_472067</name>
</gene>
<dbReference type="PANTHER" id="PTHR37490:SF2">
    <property type="match status" value="1"/>
</dbReference>
<dbReference type="AlphaFoldDB" id="A0A2I2GH05"/>
<dbReference type="OrthoDB" id="426718at2759"/>
<protein>
    <submittedName>
        <fullName evidence="2">Uncharacterized protein</fullName>
    </submittedName>
</protein>
<dbReference type="Pfam" id="PF11913">
    <property type="entry name" value="DUF3431"/>
    <property type="match status" value="1"/>
</dbReference>
<proteinExistence type="predicted"/>
<dbReference type="InterPro" id="IPR021838">
    <property type="entry name" value="DUF3431"/>
</dbReference>
<organism evidence="2 3">
    <name type="scientific">Aspergillus steynii IBT 23096</name>
    <dbReference type="NCBI Taxonomy" id="1392250"/>
    <lineage>
        <taxon>Eukaryota</taxon>
        <taxon>Fungi</taxon>
        <taxon>Dikarya</taxon>
        <taxon>Ascomycota</taxon>
        <taxon>Pezizomycotina</taxon>
        <taxon>Eurotiomycetes</taxon>
        <taxon>Eurotiomycetidae</taxon>
        <taxon>Eurotiales</taxon>
        <taxon>Aspergillaceae</taxon>
        <taxon>Aspergillus</taxon>
        <taxon>Aspergillus subgen. Circumdati</taxon>
    </lineage>
</organism>
<reference evidence="2 3" key="1">
    <citation type="submission" date="2016-12" db="EMBL/GenBank/DDBJ databases">
        <title>The genomes of Aspergillus section Nigri reveals drivers in fungal speciation.</title>
        <authorList>
            <consortium name="DOE Joint Genome Institute"/>
            <person name="Vesth T.C."/>
            <person name="Nybo J."/>
            <person name="Theobald S."/>
            <person name="Brandl J."/>
            <person name="Frisvad J.C."/>
            <person name="Nielsen K.F."/>
            <person name="Lyhne E.K."/>
            <person name="Kogle M.E."/>
            <person name="Kuo A."/>
            <person name="Riley R."/>
            <person name="Clum A."/>
            <person name="Nolan M."/>
            <person name="Lipzen A."/>
            <person name="Salamov A."/>
            <person name="Henrissat B."/>
            <person name="Wiebenga A."/>
            <person name="De Vries R.P."/>
            <person name="Grigoriev I.V."/>
            <person name="Mortensen U.H."/>
            <person name="Andersen M.R."/>
            <person name="Baker S.E."/>
        </authorList>
    </citation>
    <scope>NUCLEOTIDE SEQUENCE [LARGE SCALE GENOMIC DNA]</scope>
    <source>
        <strain evidence="2 3">IBT 23096</strain>
    </source>
</reference>
<dbReference type="STRING" id="1392250.A0A2I2GH05"/>
<sequence length="320" mass="36815">MRPIERLGAAFCVLLTVLWITSELKTIQFRWQNYLSGRGSGLARPKGTPTRWHSSSTGRRRPSVTDLAPSRGDNIGSSQITIDEVASTDIMEMDRIIVVGKLSHEQTDWIANELPEWRRAIYTVDDPTAPLPVTKNKGKEANVYLRYIIDHYHNLPSTIAFLHSHRDGWPEAWHTEFEEHSNVDTIKLLQTDFVQQNGYANLRCNPNPGCPDEIRPFREPRDESRLSEIAFVDAWNGLFNSTDVPEIIASPCCAQFAVSRDQVLKRPLSSYIHYHRWLMDTNLPDDISGRVMEYMWHIIFGKDPVYCPDMDQCFYDVYGL</sequence>
<dbReference type="GeneID" id="36560604"/>
<dbReference type="EMBL" id="MSFO01000002">
    <property type="protein sequence ID" value="PLB52161.1"/>
    <property type="molecule type" value="Genomic_DNA"/>
</dbReference>
<dbReference type="Proteomes" id="UP000234275">
    <property type="component" value="Unassembled WGS sequence"/>
</dbReference>